<evidence type="ECO:0000256" key="1">
    <source>
        <dbReference type="ARBA" id="ARBA00004167"/>
    </source>
</evidence>
<organism evidence="7 8">
    <name type="scientific">Streptomyces sparsogenes DSM 40356</name>
    <dbReference type="NCBI Taxonomy" id="1331668"/>
    <lineage>
        <taxon>Bacteria</taxon>
        <taxon>Bacillati</taxon>
        <taxon>Actinomycetota</taxon>
        <taxon>Actinomycetes</taxon>
        <taxon>Kitasatosporales</taxon>
        <taxon>Streptomycetaceae</taxon>
        <taxon>Streptomyces</taxon>
    </lineage>
</organism>
<name>A0A1R1SE95_9ACTN</name>
<protein>
    <submittedName>
        <fullName evidence="7">Uncharacterized protein</fullName>
    </submittedName>
</protein>
<sequence length="271" mass="28522">MQFRQQALATSQSAEDIELPVRYARPQGWLALAVTLVVMAGATVWAFTGTVSNTLEAPGILTHGQGGYVLQSPITGQVTSVLAREGSTLRAGAPLLKVRTARGTTAVRVLAAGRLTTLSVSIGSVLRTGADVASVERVRHAGDPLVATLYVPADRAASVRPGTPVDLSVQSAPAQTYGVLRGEVRAVGRTALSRRQIGSWLGVEQLGEEFSAHGPPVAVQVRLHRTSATRSGYRWSSPQGPPFALDSMTLATGTVHLADYHPSIGSSRDRD</sequence>
<evidence type="ECO:0000256" key="2">
    <source>
        <dbReference type="ARBA" id="ARBA00009477"/>
    </source>
</evidence>
<dbReference type="InterPro" id="IPR050739">
    <property type="entry name" value="MFP"/>
</dbReference>
<comment type="subcellular location">
    <subcellularLocation>
        <location evidence="1">Membrane</location>
        <topology evidence="1">Single-pass membrane protein</topology>
    </subcellularLocation>
</comment>
<feature type="transmembrane region" description="Helical" evidence="6">
    <location>
        <begin position="29"/>
        <end position="48"/>
    </location>
</feature>
<dbReference type="InterPro" id="IPR011053">
    <property type="entry name" value="Single_hybrid_motif"/>
</dbReference>
<dbReference type="SUPFAM" id="SSF51230">
    <property type="entry name" value="Single hybrid motif"/>
    <property type="match status" value="1"/>
</dbReference>
<dbReference type="Gene3D" id="2.40.50.100">
    <property type="match status" value="1"/>
</dbReference>
<dbReference type="STRING" id="67365.GCA_001704635_03415"/>
<evidence type="ECO:0000256" key="3">
    <source>
        <dbReference type="ARBA" id="ARBA00022692"/>
    </source>
</evidence>
<evidence type="ECO:0000256" key="4">
    <source>
        <dbReference type="ARBA" id="ARBA00022989"/>
    </source>
</evidence>
<evidence type="ECO:0000313" key="8">
    <source>
        <dbReference type="Proteomes" id="UP000186168"/>
    </source>
</evidence>
<dbReference type="PANTHER" id="PTHR30386:SF26">
    <property type="entry name" value="TRANSPORT PROTEIN COMB"/>
    <property type="match status" value="1"/>
</dbReference>
<keyword evidence="8" id="KW-1185">Reference proteome</keyword>
<dbReference type="EMBL" id="ASQP01000330">
    <property type="protein sequence ID" value="OMI36563.1"/>
    <property type="molecule type" value="Genomic_DNA"/>
</dbReference>
<dbReference type="PRINTS" id="PR01490">
    <property type="entry name" value="RTXTOXIND"/>
</dbReference>
<evidence type="ECO:0000313" key="7">
    <source>
        <dbReference type="EMBL" id="OMI36563.1"/>
    </source>
</evidence>
<comment type="caution">
    <text evidence="7">The sequence shown here is derived from an EMBL/GenBank/DDBJ whole genome shotgun (WGS) entry which is preliminary data.</text>
</comment>
<dbReference type="AlphaFoldDB" id="A0A1R1SE95"/>
<dbReference type="PANTHER" id="PTHR30386">
    <property type="entry name" value="MEMBRANE FUSION SUBUNIT OF EMRAB-TOLC MULTIDRUG EFFLUX PUMP"/>
    <property type="match status" value="1"/>
</dbReference>
<feature type="non-terminal residue" evidence="7">
    <location>
        <position position="271"/>
    </location>
</feature>
<comment type="similarity">
    <text evidence="2">Belongs to the membrane fusion protein (MFP) (TC 8.A.1) family.</text>
</comment>
<dbReference type="Proteomes" id="UP000186168">
    <property type="component" value="Unassembled WGS sequence"/>
</dbReference>
<evidence type="ECO:0000256" key="6">
    <source>
        <dbReference type="SAM" id="Phobius"/>
    </source>
</evidence>
<keyword evidence="5 6" id="KW-0472">Membrane</keyword>
<keyword evidence="4 6" id="KW-1133">Transmembrane helix</keyword>
<accession>A0A1R1SE95</accession>
<evidence type="ECO:0000256" key="5">
    <source>
        <dbReference type="ARBA" id="ARBA00023136"/>
    </source>
</evidence>
<proteinExistence type="inferred from homology"/>
<keyword evidence="3 6" id="KW-0812">Transmembrane</keyword>
<reference evidence="7 8" key="1">
    <citation type="submission" date="2013-05" db="EMBL/GenBank/DDBJ databases">
        <title>Genome sequence of Streptomyces sparsogenes DSM 40356.</title>
        <authorList>
            <person name="Coyne S."/>
            <person name="Seebeck F.P."/>
        </authorList>
    </citation>
    <scope>NUCLEOTIDE SEQUENCE [LARGE SCALE GENOMIC DNA]</scope>
    <source>
        <strain evidence="7 8">DSM 40356</strain>
    </source>
</reference>
<gene>
    <name evidence="7" type="ORF">SPAR_25596</name>
</gene>
<dbReference type="GO" id="GO:0016020">
    <property type="term" value="C:membrane"/>
    <property type="evidence" value="ECO:0007669"/>
    <property type="project" value="UniProtKB-SubCell"/>
</dbReference>